<dbReference type="Proteomes" id="UP000001357">
    <property type="component" value="Unassembled WGS sequence"/>
</dbReference>
<keyword evidence="2 5" id="KW-0812">Transmembrane</keyword>
<evidence type="ECO:0000313" key="6">
    <source>
        <dbReference type="EMBL" id="EDQ89896.1"/>
    </source>
</evidence>
<dbReference type="STRING" id="81824.A9UXS6"/>
<gene>
    <name evidence="6" type="ORF">MONBRDRAFT_7612</name>
</gene>
<dbReference type="GO" id="GO:0016020">
    <property type="term" value="C:membrane"/>
    <property type="evidence" value="ECO:0007669"/>
    <property type="project" value="UniProtKB-SubCell"/>
</dbReference>
<proteinExistence type="predicted"/>
<feature type="transmembrane region" description="Helical" evidence="5">
    <location>
        <begin position="362"/>
        <end position="381"/>
    </location>
</feature>
<evidence type="ECO:0000256" key="5">
    <source>
        <dbReference type="SAM" id="Phobius"/>
    </source>
</evidence>
<dbReference type="KEGG" id="mbr:MONBRDRAFT_7612"/>
<dbReference type="GO" id="GO:0031464">
    <property type="term" value="C:Cul4A-RING E3 ubiquitin ligase complex"/>
    <property type="evidence" value="ECO:0000318"/>
    <property type="project" value="GO_Central"/>
</dbReference>
<evidence type="ECO:0000256" key="1">
    <source>
        <dbReference type="ARBA" id="ARBA00004141"/>
    </source>
</evidence>
<keyword evidence="3 5" id="KW-1133">Transmembrane helix</keyword>
<keyword evidence="7" id="KW-1185">Reference proteome</keyword>
<dbReference type="GeneID" id="5890661"/>
<evidence type="ECO:0000256" key="4">
    <source>
        <dbReference type="ARBA" id="ARBA00023136"/>
    </source>
</evidence>
<feature type="transmembrane region" description="Helical" evidence="5">
    <location>
        <begin position="21"/>
        <end position="51"/>
    </location>
</feature>
<feature type="transmembrane region" description="Helical" evidence="5">
    <location>
        <begin position="98"/>
        <end position="116"/>
    </location>
</feature>
<dbReference type="GO" id="GO:0043161">
    <property type="term" value="P:proteasome-mediated ubiquitin-dependent protein catabolic process"/>
    <property type="evidence" value="ECO:0000318"/>
    <property type="project" value="GO_Central"/>
</dbReference>
<dbReference type="OMA" id="MIVWISG"/>
<feature type="transmembrane region" description="Helical" evidence="5">
    <location>
        <begin position="401"/>
        <end position="420"/>
    </location>
</feature>
<feature type="transmembrane region" description="Helical" evidence="5">
    <location>
        <begin position="122"/>
        <end position="138"/>
    </location>
</feature>
<feature type="transmembrane region" description="Helical" evidence="5">
    <location>
        <begin position="57"/>
        <end position="77"/>
    </location>
</feature>
<comment type="subcellular location">
    <subcellularLocation>
        <location evidence="1">Membrane</location>
        <topology evidence="1">Multi-pass membrane protein</topology>
    </subcellularLocation>
</comment>
<feature type="transmembrane region" description="Helical" evidence="5">
    <location>
        <begin position="260"/>
        <end position="280"/>
    </location>
</feature>
<reference evidence="6 7" key="1">
    <citation type="journal article" date="2008" name="Nature">
        <title>The genome of the choanoflagellate Monosiga brevicollis and the origin of metazoans.</title>
        <authorList>
            <consortium name="JGI Sequencing"/>
            <person name="King N."/>
            <person name="Westbrook M.J."/>
            <person name="Young S.L."/>
            <person name="Kuo A."/>
            <person name="Abedin M."/>
            <person name="Chapman J."/>
            <person name="Fairclough S."/>
            <person name="Hellsten U."/>
            <person name="Isogai Y."/>
            <person name="Letunic I."/>
            <person name="Marr M."/>
            <person name="Pincus D."/>
            <person name="Putnam N."/>
            <person name="Rokas A."/>
            <person name="Wright K.J."/>
            <person name="Zuzow R."/>
            <person name="Dirks W."/>
            <person name="Good M."/>
            <person name="Goodstein D."/>
            <person name="Lemons D."/>
            <person name="Li W."/>
            <person name="Lyons J.B."/>
            <person name="Morris A."/>
            <person name="Nichols S."/>
            <person name="Richter D.J."/>
            <person name="Salamov A."/>
            <person name="Bork P."/>
            <person name="Lim W.A."/>
            <person name="Manning G."/>
            <person name="Miller W.T."/>
            <person name="McGinnis W."/>
            <person name="Shapiro H."/>
            <person name="Tjian R."/>
            <person name="Grigoriev I.V."/>
            <person name="Rokhsar D."/>
        </authorList>
    </citation>
    <scope>NUCLEOTIDE SEQUENCE [LARGE SCALE GENOMIC DNA]</scope>
    <source>
        <strain evidence="7">MX1 / ATCC 50154</strain>
    </source>
</reference>
<dbReference type="eggNOG" id="ENOG502S2BA">
    <property type="taxonomic scope" value="Eukaryota"/>
</dbReference>
<evidence type="ECO:0000256" key="3">
    <source>
        <dbReference type="ARBA" id="ARBA00022989"/>
    </source>
</evidence>
<dbReference type="AlphaFoldDB" id="A9UXS6"/>
<dbReference type="PANTHER" id="PTHR14255:SF3">
    <property type="entry name" value="SULFITE EXPORTER TAUE_SAFE FAMILY PROTEIN 5-RELATED"/>
    <property type="match status" value="1"/>
</dbReference>
<dbReference type="EMBL" id="CH991549">
    <property type="protein sequence ID" value="EDQ89896.1"/>
    <property type="molecule type" value="Genomic_DNA"/>
</dbReference>
<feature type="transmembrane region" description="Helical" evidence="5">
    <location>
        <begin position="220"/>
        <end position="240"/>
    </location>
</feature>
<dbReference type="RefSeq" id="XP_001745318.1">
    <property type="nucleotide sequence ID" value="XM_001745266.1"/>
</dbReference>
<dbReference type="Pfam" id="PF01925">
    <property type="entry name" value="TauE"/>
    <property type="match status" value="1"/>
</dbReference>
<protein>
    <submittedName>
        <fullName evidence="6">Uncharacterized protein</fullName>
    </submittedName>
</protein>
<evidence type="ECO:0000313" key="7">
    <source>
        <dbReference type="Proteomes" id="UP000001357"/>
    </source>
</evidence>
<dbReference type="InParanoid" id="A9UXS6"/>
<dbReference type="InterPro" id="IPR002781">
    <property type="entry name" value="TM_pro_TauE-like"/>
</dbReference>
<sequence>MARTQCDHVDLGDGNVGRDVGAVLILFIFLALASAGGIGGGGIIVPMLLVVGDFPTYYAIPLSVTAIVGGSIVRFIMQVQRKHPNPKVAHRQLINYPMVLLLLPMALAGTVIGVLLNSVAPNWLILATIFLVLTYTSFKTLKKGKELRAKEKEAHAQMAATELHTMELIVDDNGDNKNKVPHVADDSGDSGIDPEAGFGLDQVIRKEKLRDIHAEEARFPWFYIVVTFAELVGLIVLNLIKGGKDSSLAGVDCGSGEYWGVIASTFVYLLLCSAFAIVVVKRDYARKVDAGYKFVEGDIDFSGSRLYKYPLFGTAASLPFARGGLSPCRVIGRGKKNKAWPLTPSLLTWKRPYAPMQPLPRVLLPASWALVSSATTSYMTLFTSISSFTQFLVLNRVPVDYGILLFFLAAVASVLGQLALNSYVRKTGKNSIIAYILGVIISLATVLLIVTGAISIAEDAEQGVGVVCTGNRWLLGTRIAYYQRPGSALRTGVASLIITCVCSERLGDAFNP</sequence>
<feature type="transmembrane region" description="Helical" evidence="5">
    <location>
        <begin position="432"/>
        <end position="454"/>
    </location>
</feature>
<accession>A9UXS6</accession>
<dbReference type="PANTHER" id="PTHR14255">
    <property type="entry name" value="CEREBLON"/>
    <property type="match status" value="1"/>
</dbReference>
<keyword evidence="4 5" id="KW-0472">Membrane</keyword>
<evidence type="ECO:0000256" key="2">
    <source>
        <dbReference type="ARBA" id="ARBA00022692"/>
    </source>
</evidence>
<organism evidence="6 7">
    <name type="scientific">Monosiga brevicollis</name>
    <name type="common">Choanoflagellate</name>
    <dbReference type="NCBI Taxonomy" id="81824"/>
    <lineage>
        <taxon>Eukaryota</taxon>
        <taxon>Choanoflagellata</taxon>
        <taxon>Craspedida</taxon>
        <taxon>Salpingoecidae</taxon>
        <taxon>Monosiga</taxon>
    </lineage>
</organism>
<name>A9UXS6_MONBE</name>